<evidence type="ECO:0000259" key="5">
    <source>
        <dbReference type="PROSITE" id="PS50043"/>
    </source>
</evidence>
<dbReference type="Pfam" id="PF00196">
    <property type="entry name" value="GerE"/>
    <property type="match status" value="1"/>
</dbReference>
<dbReference type="CDD" id="cd06170">
    <property type="entry name" value="LuxR_C_like"/>
    <property type="match status" value="1"/>
</dbReference>
<keyword evidence="4" id="KW-0812">Transmembrane</keyword>
<dbReference type="SMART" id="SM00421">
    <property type="entry name" value="HTH_LUXR"/>
    <property type="match status" value="1"/>
</dbReference>
<keyword evidence="3" id="KW-0804">Transcription</keyword>
<dbReference type="InterPro" id="IPR036388">
    <property type="entry name" value="WH-like_DNA-bd_sf"/>
</dbReference>
<feature type="transmembrane region" description="Helical" evidence="4">
    <location>
        <begin position="50"/>
        <end position="69"/>
    </location>
</feature>
<dbReference type="PANTHER" id="PTHR44688:SF16">
    <property type="entry name" value="DNA-BINDING TRANSCRIPTIONAL ACTIVATOR DEVR_DOSR"/>
    <property type="match status" value="1"/>
</dbReference>
<dbReference type="PRINTS" id="PR00038">
    <property type="entry name" value="HTHLUXR"/>
</dbReference>
<dbReference type="GO" id="GO:0003677">
    <property type="term" value="F:DNA binding"/>
    <property type="evidence" value="ECO:0007669"/>
    <property type="project" value="UniProtKB-KW"/>
</dbReference>
<dbReference type="InterPro" id="IPR036259">
    <property type="entry name" value="MFS_trans_sf"/>
</dbReference>
<feature type="transmembrane region" description="Helical" evidence="4">
    <location>
        <begin position="142"/>
        <end position="159"/>
    </location>
</feature>
<evidence type="ECO:0000313" key="6">
    <source>
        <dbReference type="EMBL" id="PNV67944.1"/>
    </source>
</evidence>
<dbReference type="PANTHER" id="PTHR44688">
    <property type="entry name" value="DNA-BINDING TRANSCRIPTIONAL ACTIVATOR DEVR_DOSR"/>
    <property type="match status" value="1"/>
</dbReference>
<gene>
    <name evidence="6" type="ORF">C2L71_05345</name>
</gene>
<dbReference type="AlphaFoldDB" id="A0A2K2UCD3"/>
<dbReference type="InterPro" id="IPR000792">
    <property type="entry name" value="Tscrpt_reg_LuxR_C"/>
</dbReference>
<dbReference type="OrthoDB" id="9808843at2"/>
<feature type="transmembrane region" description="Helical" evidence="4">
    <location>
        <begin position="266"/>
        <end position="286"/>
    </location>
</feature>
<dbReference type="InterPro" id="IPR016032">
    <property type="entry name" value="Sig_transdc_resp-reg_C-effctor"/>
</dbReference>
<keyword evidence="1" id="KW-0805">Transcription regulation</keyword>
<feature type="transmembrane region" description="Helical" evidence="4">
    <location>
        <begin position="109"/>
        <end position="130"/>
    </location>
</feature>
<keyword evidence="2 6" id="KW-0238">DNA-binding</keyword>
<reference evidence="7" key="1">
    <citation type="submission" date="2018-01" db="EMBL/GenBank/DDBJ databases">
        <title>Rubneribacter badeniensis gen. nov., sp. nov., and Colonibacter rubneri, gen. nov., sp. nov., WGS of new members of the Eggerthellaceae.</title>
        <authorList>
            <person name="Danylec N."/>
            <person name="Stoll D.A."/>
            <person name="Doetsch A."/>
            <person name="Kulling S.E."/>
            <person name="Huch M."/>
        </authorList>
    </citation>
    <scope>NUCLEOTIDE SEQUENCE [LARGE SCALE GENOMIC DNA]</scope>
    <source>
        <strain evidence="7">ResAG-96</strain>
    </source>
</reference>
<proteinExistence type="predicted"/>
<evidence type="ECO:0000256" key="2">
    <source>
        <dbReference type="ARBA" id="ARBA00023125"/>
    </source>
</evidence>
<dbReference type="RefSeq" id="WP_103264746.1">
    <property type="nucleotide sequence ID" value="NZ_CABMLE010000004.1"/>
</dbReference>
<feature type="transmembrane region" description="Helical" evidence="4">
    <location>
        <begin position="206"/>
        <end position="223"/>
    </location>
</feature>
<accession>A0A2K2UCD3</accession>
<dbReference type="Proteomes" id="UP000236197">
    <property type="component" value="Unassembled WGS sequence"/>
</dbReference>
<dbReference type="GO" id="GO:0006355">
    <property type="term" value="P:regulation of DNA-templated transcription"/>
    <property type="evidence" value="ECO:0007669"/>
    <property type="project" value="InterPro"/>
</dbReference>
<keyword evidence="4" id="KW-0472">Membrane</keyword>
<sequence length="478" mass="51215">MRAPRQQDEGARFSGWRLLGLGFWQAWQMISMCTGTLVPDSGRFPSAGNALLWVLTLIALGFLVVMLTAKKHAPFLARRAFFLLAGGLTAAGTVIVPVALTYGQGPASFALFLAGAAAVSFGNALLLIMWGELWSALATGRVGRHLYVSYTFAFVLFFAANALPFWAAVAFNALMPIISAAILTACKQEPRREPSVLPLDVRTVPVLRILVCILVISIAYGTSQGMVNTFADGDASFIAKALLLAGGGIAAITLSMVVAPSSAEPIALYRPVIPAMVAGLILLLLLPPTFRFLGAGLIIMGVYCLDMFMMLVSTDVAFRARIPVALSFGLCIFCARTGTLIGSFAANAALQPALWSDALRTDVFLAGVLVLVLVGMLFFTQTDVHKLYGTPREGTADASLEQKCADITDMCRLTNREAEVLVLLARGRTVRYICDELSIAQGTAKHHVSNIYRKMGVFDRQGLLDTIEQGGVGKPGWE</sequence>
<feature type="transmembrane region" description="Helical" evidence="4">
    <location>
        <begin position="292"/>
        <end position="312"/>
    </location>
</feature>
<protein>
    <submittedName>
        <fullName evidence="6">DNA-binding response regulator</fullName>
    </submittedName>
</protein>
<keyword evidence="7" id="KW-1185">Reference proteome</keyword>
<feature type="transmembrane region" description="Helical" evidence="4">
    <location>
        <begin position="324"/>
        <end position="346"/>
    </location>
</feature>
<organism evidence="6 7">
    <name type="scientific">Enteroscipio rubneri</name>
    <dbReference type="NCBI Taxonomy" id="2070686"/>
    <lineage>
        <taxon>Bacteria</taxon>
        <taxon>Bacillati</taxon>
        <taxon>Actinomycetota</taxon>
        <taxon>Coriobacteriia</taxon>
        <taxon>Eggerthellales</taxon>
        <taxon>Eggerthellaceae</taxon>
        <taxon>Enteroscipio</taxon>
    </lineage>
</organism>
<feature type="transmembrane region" description="Helical" evidence="4">
    <location>
        <begin position="235"/>
        <end position="259"/>
    </location>
</feature>
<dbReference type="SUPFAM" id="SSF46894">
    <property type="entry name" value="C-terminal effector domain of the bipartite response regulators"/>
    <property type="match status" value="1"/>
</dbReference>
<feature type="transmembrane region" description="Helical" evidence="4">
    <location>
        <begin position="358"/>
        <end position="379"/>
    </location>
</feature>
<evidence type="ECO:0000256" key="4">
    <source>
        <dbReference type="SAM" id="Phobius"/>
    </source>
</evidence>
<feature type="transmembrane region" description="Helical" evidence="4">
    <location>
        <begin position="165"/>
        <end position="185"/>
    </location>
</feature>
<feature type="transmembrane region" description="Helical" evidence="4">
    <location>
        <begin position="81"/>
        <end position="103"/>
    </location>
</feature>
<evidence type="ECO:0000256" key="3">
    <source>
        <dbReference type="ARBA" id="ARBA00023163"/>
    </source>
</evidence>
<dbReference type="Gene3D" id="1.10.10.10">
    <property type="entry name" value="Winged helix-like DNA-binding domain superfamily/Winged helix DNA-binding domain"/>
    <property type="match status" value="1"/>
</dbReference>
<name>A0A2K2UCD3_9ACTN</name>
<comment type="caution">
    <text evidence="6">The sequence shown here is derived from an EMBL/GenBank/DDBJ whole genome shotgun (WGS) entry which is preliminary data.</text>
</comment>
<feature type="domain" description="HTH luxR-type" evidence="5">
    <location>
        <begin position="406"/>
        <end position="471"/>
    </location>
</feature>
<dbReference type="EMBL" id="PPEK01000004">
    <property type="protein sequence ID" value="PNV67944.1"/>
    <property type="molecule type" value="Genomic_DNA"/>
</dbReference>
<dbReference type="SUPFAM" id="SSF103473">
    <property type="entry name" value="MFS general substrate transporter"/>
    <property type="match status" value="1"/>
</dbReference>
<keyword evidence="4" id="KW-1133">Transmembrane helix</keyword>
<evidence type="ECO:0000313" key="7">
    <source>
        <dbReference type="Proteomes" id="UP000236197"/>
    </source>
</evidence>
<dbReference type="PROSITE" id="PS50043">
    <property type="entry name" value="HTH_LUXR_2"/>
    <property type="match status" value="1"/>
</dbReference>
<evidence type="ECO:0000256" key="1">
    <source>
        <dbReference type="ARBA" id="ARBA00023015"/>
    </source>
</evidence>